<dbReference type="SUPFAM" id="SSF56954">
    <property type="entry name" value="Outer membrane efflux proteins (OEP)"/>
    <property type="match status" value="1"/>
</dbReference>
<proteinExistence type="inferred from homology"/>
<dbReference type="HOGENOM" id="CLU_012817_13_3_7"/>
<keyword evidence="4" id="KW-0564">Palmitate</keyword>
<dbReference type="Pfam" id="PF02321">
    <property type="entry name" value="OEP"/>
    <property type="match status" value="2"/>
</dbReference>
<dbReference type="PANTHER" id="PTHR30203">
    <property type="entry name" value="OUTER MEMBRANE CATION EFFLUX PROTEIN"/>
    <property type="match status" value="1"/>
</dbReference>
<evidence type="ECO:0000256" key="4">
    <source>
        <dbReference type="RuleBase" id="RU362097"/>
    </source>
</evidence>
<dbReference type="GO" id="GO:0015562">
    <property type="term" value="F:efflux transmembrane transporter activity"/>
    <property type="evidence" value="ECO:0007669"/>
    <property type="project" value="InterPro"/>
</dbReference>
<organism evidence="6 7">
    <name type="scientific">Syntrophus aciditrophicus (strain SB)</name>
    <dbReference type="NCBI Taxonomy" id="56780"/>
    <lineage>
        <taxon>Bacteria</taxon>
        <taxon>Pseudomonadati</taxon>
        <taxon>Thermodesulfobacteriota</taxon>
        <taxon>Syntrophia</taxon>
        <taxon>Syntrophales</taxon>
        <taxon>Syntrophaceae</taxon>
        <taxon>Syntrophus</taxon>
    </lineage>
</organism>
<keyword evidence="4" id="KW-0449">Lipoprotein</keyword>
<keyword evidence="4" id="KW-0472">Membrane</keyword>
<dbReference type="GO" id="GO:0005886">
    <property type="term" value="C:plasma membrane"/>
    <property type="evidence" value="ECO:0007669"/>
    <property type="project" value="UniProtKB-SubCell"/>
</dbReference>
<keyword evidence="3" id="KW-0732">Signal</keyword>
<evidence type="ECO:0000256" key="2">
    <source>
        <dbReference type="ARBA" id="ARBA00017922"/>
    </source>
</evidence>
<keyword evidence="4" id="KW-1134">Transmembrane beta strand</keyword>
<evidence type="ECO:0000313" key="6">
    <source>
        <dbReference type="EMBL" id="ABC76645.1"/>
    </source>
</evidence>
<feature type="region of interest" description="Disordered" evidence="5">
    <location>
        <begin position="1"/>
        <end position="27"/>
    </location>
</feature>
<feature type="compositionally biased region" description="Basic residues" evidence="5">
    <location>
        <begin position="17"/>
        <end position="27"/>
    </location>
</feature>
<accession>Q2LRD6</accession>
<keyword evidence="7" id="KW-1185">Reference proteome</keyword>
<evidence type="ECO:0000256" key="1">
    <source>
        <dbReference type="ARBA" id="ARBA00007613"/>
    </source>
</evidence>
<sequence>MPSSSSPSRSPLWKSCRTGRKGAHKSRLKRLKRRGRAMNKSIFAILIVLVLAGCAVGPDYRRPVIESPPAWRIDEVEAQETANMAWWDQLNDPVMNSLIDEALKQNLDLKIATARIDEYIGRYWMGRSGLFPQIGVTAEAGRSRSSEEGAAPMSPQVENPADFYQGFFSGSWEIDLWGKLRRATEASRADLLATQEARQAVILSLVSAVANGYITLRDFDKQREIAVNTAKTREESYKLFKQRFEGGVISELELNQVKSEYEQALATIPQIEKQIVFQENALSRLLGRNPGPIARGKHIDELVLPAVPMGLPSDLLANRPDIRQAEQVLVAANARIGVARAQYFPALSLTGLFGQASADLSNLFTGSARVWSWGGSVAAPIFTGGAIRGQVKAAEAVRQQALFGYQRAIQTAFREVEDALVDQRRTREQLEAQQRQVDSLRDYTRFARLRYENGYTSYIEVLDAERSLFSAELTYVQTQGTLFGALVNLYKAMGGGWVVEADKLTVSSSKKEGSSG</sequence>
<protein>
    <recommendedName>
        <fullName evidence="2">Type IV secretion system putative lipoprotein virB7</fullName>
    </recommendedName>
</protein>
<dbReference type="InParanoid" id="Q2LRD6"/>
<evidence type="ECO:0000256" key="3">
    <source>
        <dbReference type="ARBA" id="ARBA00022729"/>
    </source>
</evidence>
<dbReference type="KEGG" id="sat:SYN_02946"/>
<dbReference type="Gene3D" id="2.20.200.10">
    <property type="entry name" value="Outer membrane efflux proteins (OEP)"/>
    <property type="match status" value="1"/>
</dbReference>
<dbReference type="Proteomes" id="UP000001933">
    <property type="component" value="Chromosome"/>
</dbReference>
<dbReference type="STRING" id="56780.SYN_02946"/>
<dbReference type="InterPro" id="IPR010131">
    <property type="entry name" value="MdtP/NodT-like"/>
</dbReference>
<evidence type="ECO:0000313" key="7">
    <source>
        <dbReference type="Proteomes" id="UP000001933"/>
    </source>
</evidence>
<dbReference type="AlphaFoldDB" id="Q2LRD6"/>
<name>Q2LRD6_SYNAS</name>
<dbReference type="NCBIfam" id="TIGR01845">
    <property type="entry name" value="outer_NodT"/>
    <property type="match status" value="1"/>
</dbReference>
<dbReference type="Pfam" id="PF08139">
    <property type="entry name" value="LPAM_1"/>
    <property type="match status" value="1"/>
</dbReference>
<dbReference type="EMBL" id="CP000252">
    <property type="protein sequence ID" value="ABC76645.1"/>
    <property type="molecule type" value="Genomic_DNA"/>
</dbReference>
<dbReference type="InterPro" id="IPR003423">
    <property type="entry name" value="OMP_efflux"/>
</dbReference>
<comment type="subcellular location">
    <subcellularLocation>
        <location evidence="4">Cell membrane</location>
        <topology evidence="4">Lipid-anchor</topology>
    </subcellularLocation>
</comment>
<dbReference type="InterPro" id="IPR012640">
    <property type="entry name" value="Membr_lipoprot_lipid_attach_CS"/>
</dbReference>
<reference evidence="6 7" key="1">
    <citation type="journal article" date="2007" name="Proc. Natl. Acad. Sci. U.S.A.">
        <title>The genome of Syntrophus aciditrophicus: life at the thermodynamic limit of microbial growth.</title>
        <authorList>
            <person name="McInerney M.J."/>
            <person name="Rohlin L."/>
            <person name="Mouttaki H."/>
            <person name="Kim U."/>
            <person name="Krupp R.S."/>
            <person name="Rios-Hernandez L."/>
            <person name="Sieber J."/>
            <person name="Struchtemeyer C.G."/>
            <person name="Bhattacharyya A."/>
            <person name="Campbell J.W."/>
            <person name="Gunsalus R.P."/>
        </authorList>
    </citation>
    <scope>NUCLEOTIDE SEQUENCE [LARGE SCALE GENOMIC DNA]</scope>
    <source>
        <strain evidence="6 7">SB</strain>
    </source>
</reference>
<evidence type="ECO:0000256" key="5">
    <source>
        <dbReference type="SAM" id="MobiDB-lite"/>
    </source>
</evidence>
<keyword evidence="4" id="KW-0812">Transmembrane</keyword>
<dbReference type="PANTHER" id="PTHR30203:SF33">
    <property type="entry name" value="BLR4455 PROTEIN"/>
    <property type="match status" value="1"/>
</dbReference>
<dbReference type="eggNOG" id="COG1538">
    <property type="taxonomic scope" value="Bacteria"/>
</dbReference>
<comment type="similarity">
    <text evidence="1 4">Belongs to the outer membrane factor (OMF) (TC 1.B.17) family.</text>
</comment>
<gene>
    <name evidence="6" type="ORF">SYN_02946</name>
</gene>
<feature type="compositionally biased region" description="Low complexity" evidence="5">
    <location>
        <begin position="1"/>
        <end position="11"/>
    </location>
</feature>
<dbReference type="Gene3D" id="1.20.1600.10">
    <property type="entry name" value="Outer membrane efflux proteins (OEP)"/>
    <property type="match status" value="1"/>
</dbReference>